<dbReference type="GO" id="GO:0016301">
    <property type="term" value="F:kinase activity"/>
    <property type="evidence" value="ECO:0007669"/>
    <property type="project" value="UniProtKB-KW"/>
</dbReference>
<feature type="region of interest" description="Disordered" evidence="6">
    <location>
        <begin position="405"/>
        <end position="424"/>
    </location>
</feature>
<dbReference type="SUPFAM" id="SSF56112">
    <property type="entry name" value="Protein kinase-like (PK-like)"/>
    <property type="match status" value="1"/>
</dbReference>
<evidence type="ECO:0000256" key="2">
    <source>
        <dbReference type="ARBA" id="ARBA00022741"/>
    </source>
</evidence>
<comment type="caution">
    <text evidence="8">The sequence shown here is derived from an EMBL/GenBank/DDBJ whole genome shotgun (WGS) entry which is preliminary data.</text>
</comment>
<evidence type="ECO:0000256" key="4">
    <source>
        <dbReference type="ARBA" id="ARBA00022840"/>
    </source>
</evidence>
<keyword evidence="3 8" id="KW-0418">Kinase</keyword>
<dbReference type="PROSITE" id="PS00108">
    <property type="entry name" value="PROTEIN_KINASE_ST"/>
    <property type="match status" value="1"/>
</dbReference>
<evidence type="ECO:0000313" key="8">
    <source>
        <dbReference type="EMBL" id="MFB9518389.1"/>
    </source>
</evidence>
<keyword evidence="9" id="KW-1185">Reference proteome</keyword>
<dbReference type="PANTHER" id="PTHR43289">
    <property type="entry name" value="MITOGEN-ACTIVATED PROTEIN KINASE KINASE KINASE 20-RELATED"/>
    <property type="match status" value="1"/>
</dbReference>
<dbReference type="EMBL" id="JBHMCR010000001">
    <property type="protein sequence ID" value="MFB9518389.1"/>
    <property type="molecule type" value="Genomic_DNA"/>
</dbReference>
<evidence type="ECO:0000256" key="5">
    <source>
        <dbReference type="PROSITE-ProRule" id="PRU10141"/>
    </source>
</evidence>
<protein>
    <submittedName>
        <fullName evidence="8">Protein kinase</fullName>
    </submittedName>
</protein>
<feature type="compositionally biased region" description="Low complexity" evidence="6">
    <location>
        <begin position="324"/>
        <end position="335"/>
    </location>
</feature>
<dbReference type="Pfam" id="PF00069">
    <property type="entry name" value="Pkinase"/>
    <property type="match status" value="1"/>
</dbReference>
<evidence type="ECO:0000256" key="3">
    <source>
        <dbReference type="ARBA" id="ARBA00022777"/>
    </source>
</evidence>
<feature type="binding site" evidence="5">
    <location>
        <position position="47"/>
    </location>
    <ligand>
        <name>ATP</name>
        <dbReference type="ChEBI" id="CHEBI:30616"/>
    </ligand>
</feature>
<name>A0ABV5P5J5_STRCM</name>
<dbReference type="Proteomes" id="UP001589718">
    <property type="component" value="Unassembled WGS sequence"/>
</dbReference>
<sequence>MQYGAGRFGEGSVIGGRWRLVEPIGSGSMAQVWKAVRVAGQGCVAIKFLVPAVGARRGWDDEERDRDEAERRNRFRRESRVLKDLCHPGITAYYDDGEHGFVPYIVMEHVEGDSLRDFLKRHGSLSLPAAAALVVQLADALAYAHARGVVHRDLKPYNVMVAAQTGQVVLLDFGIAKLVDPSATRYTMDGSTLGSTGYQSPEQIVVGDITVRSDVYSLACIVYELIAGERPFTEEGEHALRDCHLKDRPLTFEERGLPVPAAISGLVARMLAKDEADRPDAVEVREAFRVLAPGPGDAAPRPVLSPDVTLPLRTGEARDDVARPAEGPAAGPSAGKTPAAAPWLDRRQVTALCARADREISERSPGDAVRALMAVADRVGAEWGTRSPLVIRVRKTAEQGADLMREAGDAIRSPDGGPTGSSGG</sequence>
<evidence type="ECO:0000256" key="6">
    <source>
        <dbReference type="SAM" id="MobiDB-lite"/>
    </source>
</evidence>
<reference evidence="8 9" key="1">
    <citation type="submission" date="2024-09" db="EMBL/GenBank/DDBJ databases">
        <authorList>
            <person name="Sun Q."/>
            <person name="Mori K."/>
        </authorList>
    </citation>
    <scope>NUCLEOTIDE SEQUENCE [LARGE SCALE GENOMIC DNA]</scope>
    <source>
        <strain evidence="8 9">JCM 4362</strain>
    </source>
</reference>
<organism evidence="8 9">
    <name type="scientific">Streptomyces cremeus</name>
    <dbReference type="NCBI Taxonomy" id="66881"/>
    <lineage>
        <taxon>Bacteria</taxon>
        <taxon>Bacillati</taxon>
        <taxon>Actinomycetota</taxon>
        <taxon>Actinomycetes</taxon>
        <taxon>Kitasatosporales</taxon>
        <taxon>Streptomycetaceae</taxon>
        <taxon>Streptomyces</taxon>
    </lineage>
</organism>
<evidence type="ECO:0000256" key="1">
    <source>
        <dbReference type="ARBA" id="ARBA00022679"/>
    </source>
</evidence>
<evidence type="ECO:0000313" key="9">
    <source>
        <dbReference type="Proteomes" id="UP001589718"/>
    </source>
</evidence>
<keyword evidence="4 5" id="KW-0067">ATP-binding</keyword>
<dbReference type="InterPro" id="IPR011009">
    <property type="entry name" value="Kinase-like_dom_sf"/>
</dbReference>
<feature type="region of interest" description="Disordered" evidence="6">
    <location>
        <begin position="315"/>
        <end position="339"/>
    </location>
</feature>
<dbReference type="PANTHER" id="PTHR43289:SF34">
    <property type="entry name" value="SERINE_THREONINE-PROTEIN KINASE YBDM-RELATED"/>
    <property type="match status" value="1"/>
</dbReference>
<dbReference type="PROSITE" id="PS00107">
    <property type="entry name" value="PROTEIN_KINASE_ATP"/>
    <property type="match status" value="1"/>
</dbReference>
<accession>A0ABV5P5J5</accession>
<dbReference type="RefSeq" id="WP_345227905.1">
    <property type="nucleotide sequence ID" value="NZ_BAAAXE010000014.1"/>
</dbReference>
<evidence type="ECO:0000259" key="7">
    <source>
        <dbReference type="PROSITE" id="PS50011"/>
    </source>
</evidence>
<dbReference type="SMART" id="SM00220">
    <property type="entry name" value="S_TKc"/>
    <property type="match status" value="1"/>
</dbReference>
<keyword evidence="1" id="KW-0808">Transferase</keyword>
<gene>
    <name evidence="8" type="ORF">ACFFTU_00200</name>
</gene>
<dbReference type="CDD" id="cd14014">
    <property type="entry name" value="STKc_PknB_like"/>
    <property type="match status" value="1"/>
</dbReference>
<dbReference type="InterPro" id="IPR008271">
    <property type="entry name" value="Ser/Thr_kinase_AS"/>
</dbReference>
<dbReference type="Gene3D" id="3.30.200.20">
    <property type="entry name" value="Phosphorylase Kinase, domain 1"/>
    <property type="match status" value="1"/>
</dbReference>
<dbReference type="InterPro" id="IPR017441">
    <property type="entry name" value="Protein_kinase_ATP_BS"/>
</dbReference>
<feature type="domain" description="Protein kinase" evidence="7">
    <location>
        <begin position="18"/>
        <end position="291"/>
    </location>
</feature>
<dbReference type="Gene3D" id="1.10.510.10">
    <property type="entry name" value="Transferase(Phosphotransferase) domain 1"/>
    <property type="match status" value="1"/>
</dbReference>
<dbReference type="InterPro" id="IPR000719">
    <property type="entry name" value="Prot_kinase_dom"/>
</dbReference>
<proteinExistence type="predicted"/>
<dbReference type="PROSITE" id="PS50011">
    <property type="entry name" value="PROTEIN_KINASE_DOM"/>
    <property type="match status" value="1"/>
</dbReference>
<keyword evidence="2 5" id="KW-0547">Nucleotide-binding</keyword>